<evidence type="ECO:0000259" key="2">
    <source>
        <dbReference type="PROSITE" id="PS51340"/>
    </source>
</evidence>
<dbReference type="EMBL" id="CP036290">
    <property type="protein sequence ID" value="QDU83918.1"/>
    <property type="molecule type" value="Genomic_DNA"/>
</dbReference>
<reference evidence="3 4" key="1">
    <citation type="submission" date="2019-02" db="EMBL/GenBank/DDBJ databases">
        <title>Deep-cultivation of Planctomycetes and their phenomic and genomic characterization uncovers novel biology.</title>
        <authorList>
            <person name="Wiegand S."/>
            <person name="Jogler M."/>
            <person name="Boedeker C."/>
            <person name="Pinto D."/>
            <person name="Vollmers J."/>
            <person name="Rivas-Marin E."/>
            <person name="Kohn T."/>
            <person name="Peeters S.H."/>
            <person name="Heuer A."/>
            <person name="Rast P."/>
            <person name="Oberbeckmann S."/>
            <person name="Bunk B."/>
            <person name="Jeske O."/>
            <person name="Meyerdierks A."/>
            <person name="Storesund J.E."/>
            <person name="Kallscheuer N."/>
            <person name="Luecker S."/>
            <person name="Lage O.M."/>
            <person name="Pohl T."/>
            <person name="Merkel B.J."/>
            <person name="Hornburger P."/>
            <person name="Mueller R.-W."/>
            <person name="Bruemmer F."/>
            <person name="Labrenz M."/>
            <person name="Spormann A.M."/>
            <person name="Op den Camp H."/>
            <person name="Overmann J."/>
            <person name="Amann R."/>
            <person name="Jetten M.S.M."/>
            <person name="Mascher T."/>
            <person name="Medema M.H."/>
            <person name="Devos D.P."/>
            <person name="Kaster A.-K."/>
            <person name="Ovreas L."/>
            <person name="Rohde M."/>
            <person name="Galperin M.Y."/>
            <person name="Jogler C."/>
        </authorList>
    </citation>
    <scope>NUCLEOTIDE SEQUENCE [LARGE SCALE GENOMIC DNA]</scope>
    <source>
        <strain evidence="3 4">Pla163</strain>
    </source>
</reference>
<protein>
    <recommendedName>
        <fullName evidence="2">MOSC domain-containing protein</fullName>
    </recommendedName>
</protein>
<proteinExistence type="predicted"/>
<dbReference type="PROSITE" id="PS51340">
    <property type="entry name" value="MOSC"/>
    <property type="match status" value="1"/>
</dbReference>
<accession>A0A518CXH7</accession>
<dbReference type="GO" id="GO:0003824">
    <property type="term" value="F:catalytic activity"/>
    <property type="evidence" value="ECO:0007669"/>
    <property type="project" value="InterPro"/>
</dbReference>
<dbReference type="GO" id="GO:0030170">
    <property type="term" value="F:pyridoxal phosphate binding"/>
    <property type="evidence" value="ECO:0007669"/>
    <property type="project" value="InterPro"/>
</dbReference>
<feature type="region of interest" description="Disordered" evidence="1">
    <location>
        <begin position="1"/>
        <end position="26"/>
    </location>
</feature>
<dbReference type="AlphaFoldDB" id="A0A518CXH7"/>
<dbReference type="GO" id="GO:0030151">
    <property type="term" value="F:molybdenum ion binding"/>
    <property type="evidence" value="ECO:0007669"/>
    <property type="project" value="InterPro"/>
</dbReference>
<dbReference type="Gene3D" id="2.40.33.20">
    <property type="entry name" value="PK beta-barrel domain-like"/>
    <property type="match status" value="1"/>
</dbReference>
<dbReference type="InterPro" id="IPR005302">
    <property type="entry name" value="MoCF_Sase_C"/>
</dbReference>
<dbReference type="InterPro" id="IPR052353">
    <property type="entry name" value="Benzoxazolinone_Detox_Enz"/>
</dbReference>
<name>A0A518CXH7_9BACT</name>
<evidence type="ECO:0000256" key="1">
    <source>
        <dbReference type="SAM" id="MobiDB-lite"/>
    </source>
</evidence>
<sequence length="205" mass="21590">MRAHGGREGGDDGSLERDVSEATGRHADYAELEAELDVVRAAPSDEGTVQLICARPGEDRRVVVDAGELDLDVGLVGDDWRTRGSSSSPDGLAKLDAQLTLMNSRAAQVITGARELWPIAGDQFFVDFDLSDANCPAGTRLALGDAVVEVTALPHTGCAKFAERFGKDALRIVNSEVGRALNLRGVNAKVVAPGVVRSGAAVRKL</sequence>
<evidence type="ECO:0000313" key="4">
    <source>
        <dbReference type="Proteomes" id="UP000319342"/>
    </source>
</evidence>
<organism evidence="3 4">
    <name type="scientific">Rohdeia mirabilis</name>
    <dbReference type="NCBI Taxonomy" id="2528008"/>
    <lineage>
        <taxon>Bacteria</taxon>
        <taxon>Pseudomonadati</taxon>
        <taxon>Planctomycetota</taxon>
        <taxon>Planctomycetia</taxon>
        <taxon>Planctomycetia incertae sedis</taxon>
        <taxon>Rohdeia</taxon>
    </lineage>
</organism>
<dbReference type="Proteomes" id="UP000319342">
    <property type="component" value="Chromosome"/>
</dbReference>
<dbReference type="InterPro" id="IPR011037">
    <property type="entry name" value="Pyrv_Knase-like_insert_dom_sf"/>
</dbReference>
<dbReference type="PANTHER" id="PTHR30212:SF2">
    <property type="entry name" value="PROTEIN YIIM"/>
    <property type="match status" value="1"/>
</dbReference>
<dbReference type="PANTHER" id="PTHR30212">
    <property type="entry name" value="PROTEIN YIIM"/>
    <property type="match status" value="1"/>
</dbReference>
<feature type="domain" description="MOSC" evidence="2">
    <location>
        <begin position="61"/>
        <end position="205"/>
    </location>
</feature>
<dbReference type="RefSeq" id="WP_419186335.1">
    <property type="nucleotide sequence ID" value="NZ_CP036290.1"/>
</dbReference>
<gene>
    <name evidence="3" type="ORF">Pla163_10190</name>
</gene>
<dbReference type="SUPFAM" id="SSF50800">
    <property type="entry name" value="PK beta-barrel domain-like"/>
    <property type="match status" value="1"/>
</dbReference>
<keyword evidence="4" id="KW-1185">Reference proteome</keyword>
<evidence type="ECO:0000313" key="3">
    <source>
        <dbReference type="EMBL" id="QDU83918.1"/>
    </source>
</evidence>